<feature type="domain" description="Superoxide dismutase copper/zinc binding" evidence="2">
    <location>
        <begin position="55"/>
        <end position="199"/>
    </location>
</feature>
<dbReference type="Proteomes" id="UP001515480">
    <property type="component" value="Unassembled WGS sequence"/>
</dbReference>
<proteinExistence type="predicted"/>
<evidence type="ECO:0000313" key="3">
    <source>
        <dbReference type="EMBL" id="KAL1499327.1"/>
    </source>
</evidence>
<dbReference type="EMBL" id="JBGBPQ010000025">
    <property type="protein sequence ID" value="KAL1499327.1"/>
    <property type="molecule type" value="Genomic_DNA"/>
</dbReference>
<evidence type="ECO:0000259" key="2">
    <source>
        <dbReference type="Pfam" id="PF00080"/>
    </source>
</evidence>
<evidence type="ECO:0000313" key="4">
    <source>
        <dbReference type="Proteomes" id="UP001515480"/>
    </source>
</evidence>
<dbReference type="GO" id="GO:0006801">
    <property type="term" value="P:superoxide metabolic process"/>
    <property type="evidence" value="ECO:0007669"/>
    <property type="project" value="InterPro"/>
</dbReference>
<dbReference type="InterPro" id="IPR024134">
    <property type="entry name" value="SOD_Cu/Zn_/chaperone"/>
</dbReference>
<dbReference type="InterPro" id="IPR001424">
    <property type="entry name" value="SOD_Cu_Zn_dom"/>
</dbReference>
<keyword evidence="1" id="KW-0732">Signal</keyword>
<dbReference type="CDD" id="cd00305">
    <property type="entry name" value="Cu-Zn_Superoxide_Dismutase"/>
    <property type="match status" value="1"/>
</dbReference>
<organism evidence="3 4">
    <name type="scientific">Prymnesium parvum</name>
    <name type="common">Toxic golden alga</name>
    <dbReference type="NCBI Taxonomy" id="97485"/>
    <lineage>
        <taxon>Eukaryota</taxon>
        <taxon>Haptista</taxon>
        <taxon>Haptophyta</taxon>
        <taxon>Prymnesiophyceae</taxon>
        <taxon>Prymnesiales</taxon>
        <taxon>Prymnesiaceae</taxon>
        <taxon>Prymnesium</taxon>
    </lineage>
</organism>
<dbReference type="Gene3D" id="2.60.40.200">
    <property type="entry name" value="Superoxide dismutase, copper/zinc binding domain"/>
    <property type="match status" value="1"/>
</dbReference>
<keyword evidence="4" id="KW-1185">Reference proteome</keyword>
<dbReference type="Pfam" id="PF00080">
    <property type="entry name" value="Sod_Cu"/>
    <property type="match status" value="1"/>
</dbReference>
<dbReference type="SUPFAM" id="SSF49329">
    <property type="entry name" value="Cu,Zn superoxide dismutase-like"/>
    <property type="match status" value="1"/>
</dbReference>
<protein>
    <recommendedName>
        <fullName evidence="2">Superoxide dismutase copper/zinc binding domain-containing protein</fullName>
    </recommendedName>
</protein>
<comment type="caution">
    <text evidence="3">The sequence shown here is derived from an EMBL/GenBank/DDBJ whole genome shotgun (WGS) entry which is preliminary data.</text>
</comment>
<sequence>MAPVPDLLSAAVVMAIMLLFPLALAILGCQKTEAVCLLEPDADLDEKKGRLQPRVSGTVHLMQRLGAHTVISYRIEGLTPGAHGFHIYEKPDFSRGLESAGQHFNPFGDVHGAPCDLHRHVGDLGNVLANEDGVAVGKFTDPLIMLSGPHSVIGRAMVVHCDADDLGLGDNSNPAPTPINGKCSLVTGNAGSQVAWGEISLTSHGTNA</sequence>
<reference evidence="3 4" key="1">
    <citation type="journal article" date="2024" name="Science">
        <title>Giant polyketide synthase enzymes in the biosynthesis of giant marine polyether toxins.</title>
        <authorList>
            <person name="Fallon T.R."/>
            <person name="Shende V.V."/>
            <person name="Wierzbicki I.H."/>
            <person name="Pendleton A.L."/>
            <person name="Watervoot N.F."/>
            <person name="Auber R.P."/>
            <person name="Gonzalez D.J."/>
            <person name="Wisecaver J.H."/>
            <person name="Moore B.S."/>
        </authorList>
    </citation>
    <scope>NUCLEOTIDE SEQUENCE [LARGE SCALE GENOMIC DNA]</scope>
    <source>
        <strain evidence="3 4">12B1</strain>
    </source>
</reference>
<name>A0AB34IIH6_PRYPA</name>
<dbReference type="PRINTS" id="PR00068">
    <property type="entry name" value="CUZNDISMTASE"/>
</dbReference>
<evidence type="ECO:0000256" key="1">
    <source>
        <dbReference type="SAM" id="SignalP"/>
    </source>
</evidence>
<dbReference type="GO" id="GO:0005507">
    <property type="term" value="F:copper ion binding"/>
    <property type="evidence" value="ECO:0007669"/>
    <property type="project" value="InterPro"/>
</dbReference>
<dbReference type="InterPro" id="IPR036423">
    <property type="entry name" value="SOD-like_Cu/Zn_dom_sf"/>
</dbReference>
<accession>A0AB34IIH6</accession>
<feature type="chain" id="PRO_5044253370" description="Superoxide dismutase copper/zinc binding domain-containing protein" evidence="1">
    <location>
        <begin position="26"/>
        <end position="208"/>
    </location>
</feature>
<dbReference type="AlphaFoldDB" id="A0AB34IIH6"/>
<gene>
    <name evidence="3" type="ORF">AB1Y20_011535</name>
</gene>
<dbReference type="PANTHER" id="PTHR10003">
    <property type="entry name" value="SUPEROXIDE DISMUTASE CU-ZN -RELATED"/>
    <property type="match status" value="1"/>
</dbReference>
<feature type="signal peptide" evidence="1">
    <location>
        <begin position="1"/>
        <end position="25"/>
    </location>
</feature>